<dbReference type="Proteomes" id="UP000263596">
    <property type="component" value="Unassembled WGS sequence"/>
</dbReference>
<protein>
    <submittedName>
        <fullName evidence="1">Uncharacterized protein</fullName>
    </submittedName>
</protein>
<reference evidence="1 2" key="1">
    <citation type="journal article" date="2018" name="Nat. Biotechnol.">
        <title>A standardized bacterial taxonomy based on genome phylogeny substantially revises the tree of life.</title>
        <authorList>
            <person name="Parks D.H."/>
            <person name="Chuvochina M."/>
            <person name="Waite D.W."/>
            <person name="Rinke C."/>
            <person name="Skarshewski A."/>
            <person name="Chaumeil P.A."/>
            <person name="Hugenholtz P."/>
        </authorList>
    </citation>
    <scope>NUCLEOTIDE SEQUENCE [LARGE SCALE GENOMIC DNA]</scope>
    <source>
        <strain evidence="1">UBA9669</strain>
    </source>
</reference>
<dbReference type="AlphaFoldDB" id="A0A3D2SRR9"/>
<organism evidence="1 2">
    <name type="scientific">Acinetobacter ursingii</name>
    <dbReference type="NCBI Taxonomy" id="108980"/>
    <lineage>
        <taxon>Bacteria</taxon>
        <taxon>Pseudomonadati</taxon>
        <taxon>Pseudomonadota</taxon>
        <taxon>Gammaproteobacteria</taxon>
        <taxon>Moraxellales</taxon>
        <taxon>Moraxellaceae</taxon>
        <taxon>Acinetobacter</taxon>
    </lineage>
</organism>
<proteinExistence type="predicted"/>
<accession>A0A3D2SRR9</accession>
<name>A0A3D2SRR9_9GAMM</name>
<sequence length="71" mass="8271">MLKTVLKLNIDQNFKCVKSHIECTSHLVQLNVQNHAILKKNTTHRKIAQNIWRISAFKTRINVIFDKNNTG</sequence>
<evidence type="ECO:0000313" key="1">
    <source>
        <dbReference type="EMBL" id="HCK31394.1"/>
    </source>
</evidence>
<gene>
    <name evidence="1" type="ORF">DHW29_15230</name>
</gene>
<dbReference type="EMBL" id="DPVE01000274">
    <property type="protein sequence ID" value="HCK31394.1"/>
    <property type="molecule type" value="Genomic_DNA"/>
</dbReference>
<comment type="caution">
    <text evidence="1">The sequence shown here is derived from an EMBL/GenBank/DDBJ whole genome shotgun (WGS) entry which is preliminary data.</text>
</comment>
<evidence type="ECO:0000313" key="2">
    <source>
        <dbReference type="Proteomes" id="UP000263596"/>
    </source>
</evidence>